<dbReference type="Proteomes" id="UP000283509">
    <property type="component" value="Unassembled WGS sequence"/>
</dbReference>
<dbReference type="AlphaFoldDB" id="A0A3R7QUA1"/>
<dbReference type="PANTHER" id="PTHR10151:SF120">
    <property type="entry name" value="BIS(5'-ADENOSYL)-TRIPHOSPHATASE"/>
    <property type="match status" value="1"/>
</dbReference>
<dbReference type="Pfam" id="PF01663">
    <property type="entry name" value="Phosphodiest"/>
    <property type="match status" value="1"/>
</dbReference>
<dbReference type="SUPFAM" id="SSF53649">
    <property type="entry name" value="Alkaline phosphatase-like"/>
    <property type="match status" value="1"/>
</dbReference>
<reference evidence="3 4" key="1">
    <citation type="submission" date="2018-04" db="EMBL/GenBank/DDBJ databases">
        <authorList>
            <person name="Zhang X."/>
            <person name="Yuan J."/>
            <person name="Li F."/>
            <person name="Xiang J."/>
        </authorList>
    </citation>
    <scope>NUCLEOTIDE SEQUENCE [LARGE SCALE GENOMIC DNA]</scope>
    <source>
        <tissue evidence="3">Muscle</tissue>
    </source>
</reference>
<gene>
    <name evidence="3" type="ORF">C7M84_002688</name>
</gene>
<dbReference type="EMBL" id="QCYY01001357">
    <property type="protein sequence ID" value="ROT78598.1"/>
    <property type="molecule type" value="Genomic_DNA"/>
</dbReference>
<keyword evidence="2" id="KW-0732">Signal</keyword>
<dbReference type="InterPro" id="IPR017850">
    <property type="entry name" value="Alkaline_phosphatase_core_sf"/>
</dbReference>
<comment type="caution">
    <text evidence="3">The sequence shown here is derived from an EMBL/GenBank/DDBJ whole genome shotgun (WGS) entry which is preliminary data.</text>
</comment>
<dbReference type="InterPro" id="IPR002591">
    <property type="entry name" value="Phosphodiest/P_Trfase"/>
</dbReference>
<evidence type="ECO:0000313" key="3">
    <source>
        <dbReference type="EMBL" id="ROT78598.1"/>
    </source>
</evidence>
<evidence type="ECO:0008006" key="5">
    <source>
        <dbReference type="Google" id="ProtNLM"/>
    </source>
</evidence>
<dbReference type="CDD" id="cd16018">
    <property type="entry name" value="Enpp"/>
    <property type="match status" value="1"/>
</dbReference>
<proteinExistence type="predicted"/>
<feature type="compositionally biased region" description="Basic and acidic residues" evidence="1">
    <location>
        <begin position="434"/>
        <end position="452"/>
    </location>
</feature>
<evidence type="ECO:0000256" key="1">
    <source>
        <dbReference type="SAM" id="MobiDB-lite"/>
    </source>
</evidence>
<reference evidence="3 4" key="2">
    <citation type="submission" date="2019-01" db="EMBL/GenBank/DDBJ databases">
        <title>The decoding of complex shrimp genome reveals the adaptation for benthos swimmer, frequently molting mechanism and breeding impact on genome.</title>
        <authorList>
            <person name="Sun Y."/>
            <person name="Gao Y."/>
            <person name="Yu Y."/>
        </authorList>
    </citation>
    <scope>NUCLEOTIDE SEQUENCE [LARGE SCALE GENOMIC DNA]</scope>
    <source>
        <tissue evidence="3">Muscle</tissue>
    </source>
</reference>
<name>A0A3R7QUA1_PENVA</name>
<dbReference type="Gene3D" id="3.40.720.10">
    <property type="entry name" value="Alkaline Phosphatase, subunit A"/>
    <property type="match status" value="1"/>
</dbReference>
<dbReference type="Gene3D" id="3.30.1360.180">
    <property type="match status" value="1"/>
</dbReference>
<accession>A0A3R7QUA1</accession>
<feature type="region of interest" description="Disordered" evidence="1">
    <location>
        <begin position="430"/>
        <end position="494"/>
    </location>
</feature>
<organism evidence="3 4">
    <name type="scientific">Penaeus vannamei</name>
    <name type="common">Whiteleg shrimp</name>
    <name type="synonym">Litopenaeus vannamei</name>
    <dbReference type="NCBI Taxonomy" id="6689"/>
    <lineage>
        <taxon>Eukaryota</taxon>
        <taxon>Metazoa</taxon>
        <taxon>Ecdysozoa</taxon>
        <taxon>Arthropoda</taxon>
        <taxon>Crustacea</taxon>
        <taxon>Multicrustacea</taxon>
        <taxon>Malacostraca</taxon>
        <taxon>Eumalacostraca</taxon>
        <taxon>Eucarida</taxon>
        <taxon>Decapoda</taxon>
        <taxon>Dendrobranchiata</taxon>
        <taxon>Penaeoidea</taxon>
        <taxon>Penaeidae</taxon>
        <taxon>Penaeus</taxon>
    </lineage>
</organism>
<keyword evidence="4" id="KW-1185">Reference proteome</keyword>
<evidence type="ECO:0000256" key="2">
    <source>
        <dbReference type="SAM" id="SignalP"/>
    </source>
</evidence>
<feature type="chain" id="PRO_5018781131" description="Ectonucleotide pyrophosphatase/phosphodiesterase family member 6" evidence="2">
    <location>
        <begin position="23"/>
        <end position="494"/>
    </location>
</feature>
<dbReference type="PANTHER" id="PTHR10151">
    <property type="entry name" value="ECTONUCLEOTIDE PYROPHOSPHATASE/PHOSPHODIESTERASE"/>
    <property type="match status" value="1"/>
</dbReference>
<dbReference type="GO" id="GO:0016787">
    <property type="term" value="F:hydrolase activity"/>
    <property type="evidence" value="ECO:0007669"/>
    <property type="project" value="UniProtKB-ARBA"/>
</dbReference>
<evidence type="ECO:0000313" key="4">
    <source>
        <dbReference type="Proteomes" id="UP000283509"/>
    </source>
</evidence>
<feature type="signal peptide" evidence="2">
    <location>
        <begin position="1"/>
        <end position="22"/>
    </location>
</feature>
<protein>
    <recommendedName>
        <fullName evidence="5">Ectonucleotide pyrophosphatase/phosphodiesterase family member 6</fullName>
    </recommendedName>
</protein>
<feature type="compositionally biased region" description="Basic and acidic residues" evidence="1">
    <location>
        <begin position="461"/>
        <end position="474"/>
    </location>
</feature>
<dbReference type="OrthoDB" id="415411at2759"/>
<sequence>MKHRPSALLALVWAGMWGLVFATPVNNAHGRNPASPPGSKLLYIMLDGFRWDYVDLQSAAVLPGFTKFLKEGVRARWTHPLFPSLSYPTWTSLVTGQYAENHGVVGNYFYDSATKEEFSLFDVDSTGKQKWWTSEPIWTTAERAGLRTAQFLWARCDVPVNGITTQFCERFEKIPGKAIFEKNIKRALQKFDEGFQFVQVYTEHTDNTGHNFGPDSEEVLQAVRDLDDVLRMLMEELEKRGMTDHVNIVIVSDHGMTDTAPGNIRRHEIDDYLDPKLVENIADKGALMNIKIPQENVDKVYASLMKMTGVNVYKHNDIPEKYHFKNNKYVHEIVVSAEKGNFVMASHSDKQLPARSDFVYYGAHGYDPDVQDMKGIFFAKGPAFQKGKIIEPIHVVDVYQVLTHVLGLTPQPHNGTWNHVQDAFVQSTPATHDVGTHDHDDYDYDHDEHMGDHGQMSDSGHMADHDHMSDDDHNMHKHDHSQDIHGPAVQHPLW</sequence>